<proteinExistence type="predicted"/>
<sequence length="63" mass="7767">MDSYRYEDRPHKVFFRELTIIDEEKSTPWKTIPPAWRNSSTKSGRNTIQIKKDRKRKKMKKRK</sequence>
<feature type="region of interest" description="Disordered" evidence="1">
    <location>
        <begin position="29"/>
        <end position="63"/>
    </location>
</feature>
<protein>
    <submittedName>
        <fullName evidence="2">Uncharacterized protein</fullName>
    </submittedName>
</protein>
<reference evidence="2 3" key="1">
    <citation type="journal article" date="2019" name="Nat. Med.">
        <title>A library of human gut bacterial isolates paired with longitudinal multiomics data enables mechanistic microbiome research.</title>
        <authorList>
            <person name="Poyet M."/>
            <person name="Groussin M."/>
            <person name="Gibbons S.M."/>
            <person name="Avila-Pacheco J."/>
            <person name="Jiang X."/>
            <person name="Kearney S.M."/>
            <person name="Perrotta A.R."/>
            <person name="Berdy B."/>
            <person name="Zhao S."/>
            <person name="Lieberman T.D."/>
            <person name="Swanson P.K."/>
            <person name="Smith M."/>
            <person name="Roesemann S."/>
            <person name="Alexander J.E."/>
            <person name="Rich S.A."/>
            <person name="Livny J."/>
            <person name="Vlamakis H."/>
            <person name="Clish C."/>
            <person name="Bullock K."/>
            <person name="Deik A."/>
            <person name="Scott J."/>
            <person name="Pierce K.A."/>
            <person name="Xavier R.J."/>
            <person name="Alm E.J."/>
        </authorList>
    </citation>
    <scope>NUCLEOTIDE SEQUENCE [LARGE SCALE GENOMIC DNA]</scope>
    <source>
        <strain evidence="2 3">BIOML-A16</strain>
    </source>
</reference>
<feature type="compositionally biased region" description="Polar residues" evidence="1">
    <location>
        <begin position="37"/>
        <end position="49"/>
    </location>
</feature>
<gene>
    <name evidence="2" type="ORF">GAZ43_02935</name>
</gene>
<evidence type="ECO:0000256" key="1">
    <source>
        <dbReference type="SAM" id="MobiDB-lite"/>
    </source>
</evidence>
<evidence type="ECO:0000313" key="3">
    <source>
        <dbReference type="Proteomes" id="UP000438288"/>
    </source>
</evidence>
<comment type="caution">
    <text evidence="2">The sequence shown here is derived from an EMBL/GenBank/DDBJ whole genome shotgun (WGS) entry which is preliminary data.</text>
</comment>
<dbReference type="EMBL" id="WDCP01000003">
    <property type="protein sequence ID" value="KAB6341518.1"/>
    <property type="molecule type" value="Genomic_DNA"/>
</dbReference>
<accession>A0A7J5QGR8</accession>
<dbReference type="Proteomes" id="UP000438288">
    <property type="component" value="Unassembled WGS sequence"/>
</dbReference>
<name>A0A7J5QGR8_9BACE</name>
<dbReference type="AlphaFoldDB" id="A0A7J5QGR8"/>
<dbReference type="RefSeq" id="WP_151926666.1">
    <property type="nucleotide sequence ID" value="NZ_WDCP01000003.1"/>
</dbReference>
<evidence type="ECO:0000313" key="2">
    <source>
        <dbReference type="EMBL" id="KAB6341518.1"/>
    </source>
</evidence>
<feature type="compositionally biased region" description="Basic residues" evidence="1">
    <location>
        <begin position="52"/>
        <end position="63"/>
    </location>
</feature>
<organism evidence="2 3">
    <name type="scientific">Bacteroides xylanisolvens</name>
    <dbReference type="NCBI Taxonomy" id="371601"/>
    <lineage>
        <taxon>Bacteria</taxon>
        <taxon>Pseudomonadati</taxon>
        <taxon>Bacteroidota</taxon>
        <taxon>Bacteroidia</taxon>
        <taxon>Bacteroidales</taxon>
        <taxon>Bacteroidaceae</taxon>
        <taxon>Bacteroides</taxon>
    </lineage>
</organism>